<organism evidence="2 3">
    <name type="scientific">Sediminicola arcticus</name>
    <dbReference type="NCBI Taxonomy" id="1574308"/>
    <lineage>
        <taxon>Bacteria</taxon>
        <taxon>Pseudomonadati</taxon>
        <taxon>Bacteroidota</taxon>
        <taxon>Flavobacteriia</taxon>
        <taxon>Flavobacteriales</taxon>
        <taxon>Flavobacteriaceae</taxon>
        <taxon>Sediminicola</taxon>
    </lineage>
</organism>
<evidence type="ECO:0000256" key="1">
    <source>
        <dbReference type="SAM" id="SignalP"/>
    </source>
</evidence>
<gene>
    <name evidence="2" type="ORF">ABXZ36_02385</name>
</gene>
<comment type="caution">
    <text evidence="2">The sequence shown here is derived from an EMBL/GenBank/DDBJ whole genome shotgun (WGS) entry which is preliminary data.</text>
</comment>
<proteinExistence type="predicted"/>
<feature type="signal peptide" evidence="1">
    <location>
        <begin position="1"/>
        <end position="17"/>
    </location>
</feature>
<evidence type="ECO:0000313" key="3">
    <source>
        <dbReference type="Proteomes" id="UP001549799"/>
    </source>
</evidence>
<feature type="chain" id="PRO_5045256858" evidence="1">
    <location>
        <begin position="18"/>
        <end position="254"/>
    </location>
</feature>
<protein>
    <submittedName>
        <fullName evidence="2">Uncharacterized protein</fullName>
    </submittedName>
</protein>
<sequence>MKKLLFTLLLIPVLVMAQGATEYAVIENGMITVNPTKIKEFEKGVAAHNKMFHAAGTYGARVYWISNGPNVGKYMWVMGPLTWSAMDARPAKAGHDEDWNANVLPYTMAEGNQTYWRFHAALSNFPKDFNLKYLKVMMLDVVPFKIEQFLEQLDKIATVMKSKYPTESYGMYTNEMPSAKEGGDFAYVDFFDKMGFLGREDTFPKDFEAVHGEHSWEEFISVMNETTKGTRTELWIFREDLSGLSSKVIAMERQ</sequence>
<reference evidence="2 3" key="1">
    <citation type="submission" date="2024-07" db="EMBL/GenBank/DDBJ databases">
        <title>The genome sequence of type strain Sediminicola arcticus GDMCC 1.2805.</title>
        <authorList>
            <person name="Liu Y."/>
        </authorList>
    </citation>
    <scope>NUCLEOTIDE SEQUENCE [LARGE SCALE GENOMIC DNA]</scope>
    <source>
        <strain evidence="2 3">GDMCC 1.2805</strain>
    </source>
</reference>
<dbReference type="EMBL" id="JBEXAE010000001">
    <property type="protein sequence ID" value="MET6989491.1"/>
    <property type="molecule type" value="Genomic_DNA"/>
</dbReference>
<dbReference type="Proteomes" id="UP001549799">
    <property type="component" value="Unassembled WGS sequence"/>
</dbReference>
<keyword evidence="3" id="KW-1185">Reference proteome</keyword>
<evidence type="ECO:0000313" key="2">
    <source>
        <dbReference type="EMBL" id="MET6989491.1"/>
    </source>
</evidence>
<dbReference type="RefSeq" id="WP_354613864.1">
    <property type="nucleotide sequence ID" value="NZ_JBEXAE010000001.1"/>
</dbReference>
<name>A0ABV2SQR5_9FLAO</name>
<keyword evidence="1" id="KW-0732">Signal</keyword>
<accession>A0ABV2SQR5</accession>